<reference evidence="1" key="1">
    <citation type="journal article" date="2020" name="Nat. Commun.">
        <title>Large-scale genome sequencing of mycorrhizal fungi provides insights into the early evolution of symbiotic traits.</title>
        <authorList>
            <person name="Miyauchi S."/>
            <person name="Kiss E."/>
            <person name="Kuo A."/>
            <person name="Drula E."/>
            <person name="Kohler A."/>
            <person name="Sanchez-Garcia M."/>
            <person name="Morin E."/>
            <person name="Andreopoulos B."/>
            <person name="Barry K.W."/>
            <person name="Bonito G."/>
            <person name="Buee M."/>
            <person name="Carver A."/>
            <person name="Chen C."/>
            <person name="Cichocki N."/>
            <person name="Clum A."/>
            <person name="Culley D."/>
            <person name="Crous P.W."/>
            <person name="Fauchery L."/>
            <person name="Girlanda M."/>
            <person name="Hayes R.D."/>
            <person name="Keri Z."/>
            <person name="LaButti K."/>
            <person name="Lipzen A."/>
            <person name="Lombard V."/>
            <person name="Magnuson J."/>
            <person name="Maillard F."/>
            <person name="Murat C."/>
            <person name="Nolan M."/>
            <person name="Ohm R.A."/>
            <person name="Pangilinan J."/>
            <person name="Pereira M.F."/>
            <person name="Perotto S."/>
            <person name="Peter M."/>
            <person name="Pfister S."/>
            <person name="Riley R."/>
            <person name="Sitrit Y."/>
            <person name="Stielow J.B."/>
            <person name="Szollosi G."/>
            <person name="Zifcakova L."/>
            <person name="Stursova M."/>
            <person name="Spatafora J.W."/>
            <person name="Tedersoo L."/>
            <person name="Vaario L.M."/>
            <person name="Yamada A."/>
            <person name="Yan M."/>
            <person name="Wang P."/>
            <person name="Xu J."/>
            <person name="Bruns T."/>
            <person name="Baldrian P."/>
            <person name="Vilgalys R."/>
            <person name="Dunand C."/>
            <person name="Henrissat B."/>
            <person name="Grigoriev I.V."/>
            <person name="Hibbett D."/>
            <person name="Nagy L.G."/>
            <person name="Martin F.M."/>
        </authorList>
    </citation>
    <scope>NUCLEOTIDE SEQUENCE</scope>
    <source>
        <strain evidence="1">UP504</strain>
    </source>
</reference>
<evidence type="ECO:0000313" key="2">
    <source>
        <dbReference type="Proteomes" id="UP000886523"/>
    </source>
</evidence>
<accession>A0A9P6E0E8</accession>
<comment type="caution">
    <text evidence="1">The sequence shown here is derived from an EMBL/GenBank/DDBJ whole genome shotgun (WGS) entry which is preliminary data.</text>
</comment>
<dbReference type="EMBL" id="MU128930">
    <property type="protein sequence ID" value="KAF9517718.1"/>
    <property type="molecule type" value="Genomic_DNA"/>
</dbReference>
<evidence type="ECO:0000313" key="1">
    <source>
        <dbReference type="EMBL" id="KAF9517718.1"/>
    </source>
</evidence>
<dbReference type="AlphaFoldDB" id="A0A9P6E0E8"/>
<proteinExistence type="predicted"/>
<protein>
    <submittedName>
        <fullName evidence="1">Uncharacterized protein</fullName>
    </submittedName>
</protein>
<organism evidence="1 2">
    <name type="scientific">Hydnum rufescens UP504</name>
    <dbReference type="NCBI Taxonomy" id="1448309"/>
    <lineage>
        <taxon>Eukaryota</taxon>
        <taxon>Fungi</taxon>
        <taxon>Dikarya</taxon>
        <taxon>Basidiomycota</taxon>
        <taxon>Agaricomycotina</taxon>
        <taxon>Agaricomycetes</taxon>
        <taxon>Cantharellales</taxon>
        <taxon>Hydnaceae</taxon>
        <taxon>Hydnum</taxon>
    </lineage>
</organism>
<sequence>MAHNVLTGDMVQVLSSSMSLISPLAALGSSIRARRIVLRKLTHTNIGLFSIPRSDAPRRLEPFSSRFCMRCCSSANRQYNCDSHLDRSGCPVVILEVYNSPDIGVSCAWWA</sequence>
<dbReference type="Proteomes" id="UP000886523">
    <property type="component" value="Unassembled WGS sequence"/>
</dbReference>
<name>A0A9P6E0E8_9AGAM</name>
<gene>
    <name evidence="1" type="ORF">BS47DRAFT_1339246</name>
</gene>
<dbReference type="OrthoDB" id="3044029at2759"/>
<keyword evidence="2" id="KW-1185">Reference proteome</keyword>